<dbReference type="RefSeq" id="WP_345190150.1">
    <property type="nucleotide sequence ID" value="NZ_BAABJJ010000010.1"/>
</dbReference>
<dbReference type="SUPFAM" id="SSF53474">
    <property type="entry name" value="alpha/beta-Hydrolases"/>
    <property type="match status" value="1"/>
</dbReference>
<dbReference type="Proteomes" id="UP001501302">
    <property type="component" value="Unassembled WGS sequence"/>
</dbReference>
<name>A0ABP9GC04_9FLAO</name>
<keyword evidence="1" id="KW-0472">Membrane</keyword>
<evidence type="ECO:0000259" key="2">
    <source>
        <dbReference type="Pfam" id="PF00561"/>
    </source>
</evidence>
<reference evidence="4" key="1">
    <citation type="journal article" date="2019" name="Int. J. Syst. Evol. Microbiol.">
        <title>The Global Catalogue of Microorganisms (GCM) 10K type strain sequencing project: providing services to taxonomists for standard genome sequencing and annotation.</title>
        <authorList>
            <consortium name="The Broad Institute Genomics Platform"/>
            <consortium name="The Broad Institute Genome Sequencing Center for Infectious Disease"/>
            <person name="Wu L."/>
            <person name="Ma J."/>
        </authorList>
    </citation>
    <scope>NUCLEOTIDE SEQUENCE [LARGE SCALE GENOMIC DNA]</scope>
    <source>
        <strain evidence="4">JCM 18285</strain>
    </source>
</reference>
<sequence length="260" mass="29327">MSDKSNYKRVSRNYNKNGYKMNTTEEFKRTRKILFDKEGIQPQSKIVTTNGPVKNVHYLEIGSGKPLILIHGGGSHSSEWFNIIKPLSTKYHLYVVDRPGCGLTDSFDYTGVDFRKSAVEFVDSFMNALGLDKALFTGHSMGGYFSICFAMQYPERVEKLLLIGAPAGVNLWIPLVLRLLGTKGLNRFLVKSVAKPSIKNVKNVHKQILVADVEKLSEDYLKHSYYGQLIPGNEKGFLTLLENVLTLAGWKKDLYIVDLQ</sequence>
<gene>
    <name evidence="3" type="ORF">GCM10023314_06420</name>
</gene>
<keyword evidence="1" id="KW-1133">Transmembrane helix</keyword>
<dbReference type="EMBL" id="BAABJJ010000010">
    <property type="protein sequence ID" value="GAA4936814.1"/>
    <property type="molecule type" value="Genomic_DNA"/>
</dbReference>
<feature type="transmembrane region" description="Helical" evidence="1">
    <location>
        <begin position="160"/>
        <end position="181"/>
    </location>
</feature>
<evidence type="ECO:0000256" key="1">
    <source>
        <dbReference type="SAM" id="Phobius"/>
    </source>
</evidence>
<feature type="domain" description="AB hydrolase-1" evidence="2">
    <location>
        <begin position="65"/>
        <end position="166"/>
    </location>
</feature>
<dbReference type="InterPro" id="IPR000073">
    <property type="entry name" value="AB_hydrolase_1"/>
</dbReference>
<dbReference type="Gene3D" id="3.40.50.1820">
    <property type="entry name" value="alpha/beta hydrolase"/>
    <property type="match status" value="1"/>
</dbReference>
<keyword evidence="1" id="KW-0812">Transmembrane</keyword>
<comment type="caution">
    <text evidence="3">The sequence shown here is derived from an EMBL/GenBank/DDBJ whole genome shotgun (WGS) entry which is preliminary data.</text>
</comment>
<dbReference type="PANTHER" id="PTHR43798">
    <property type="entry name" value="MONOACYLGLYCEROL LIPASE"/>
    <property type="match status" value="1"/>
</dbReference>
<dbReference type="InterPro" id="IPR050266">
    <property type="entry name" value="AB_hydrolase_sf"/>
</dbReference>
<proteinExistence type="predicted"/>
<dbReference type="Pfam" id="PF00561">
    <property type="entry name" value="Abhydrolase_1"/>
    <property type="match status" value="1"/>
</dbReference>
<organism evidence="3 4">
    <name type="scientific">Algibacter agarivorans</name>
    <dbReference type="NCBI Taxonomy" id="1109741"/>
    <lineage>
        <taxon>Bacteria</taxon>
        <taxon>Pseudomonadati</taxon>
        <taxon>Bacteroidota</taxon>
        <taxon>Flavobacteriia</taxon>
        <taxon>Flavobacteriales</taxon>
        <taxon>Flavobacteriaceae</taxon>
        <taxon>Algibacter</taxon>
    </lineage>
</organism>
<evidence type="ECO:0000313" key="3">
    <source>
        <dbReference type="EMBL" id="GAA4936814.1"/>
    </source>
</evidence>
<dbReference type="InterPro" id="IPR029058">
    <property type="entry name" value="AB_hydrolase_fold"/>
</dbReference>
<keyword evidence="4" id="KW-1185">Reference proteome</keyword>
<protein>
    <recommendedName>
        <fullName evidence="2">AB hydrolase-1 domain-containing protein</fullName>
    </recommendedName>
</protein>
<accession>A0ABP9GC04</accession>
<dbReference type="PRINTS" id="PR00111">
    <property type="entry name" value="ABHYDROLASE"/>
</dbReference>
<evidence type="ECO:0000313" key="4">
    <source>
        <dbReference type="Proteomes" id="UP001501302"/>
    </source>
</evidence>